<reference evidence="4 5" key="1">
    <citation type="submission" date="2020-08" db="EMBL/GenBank/DDBJ databases">
        <title>A Genomic Blueprint of the Chicken Gut Microbiome.</title>
        <authorList>
            <person name="Gilroy R."/>
            <person name="Ravi A."/>
            <person name="Getino M."/>
            <person name="Pursley I."/>
            <person name="Horton D.L."/>
            <person name="Alikhan N.-F."/>
            <person name="Baker D."/>
            <person name="Gharbi K."/>
            <person name="Hall N."/>
            <person name="Watson M."/>
            <person name="Adriaenssens E.M."/>
            <person name="Foster-Nyarko E."/>
            <person name="Jarju S."/>
            <person name="Secka A."/>
            <person name="Antonio M."/>
            <person name="Oren A."/>
            <person name="Chaudhuri R."/>
            <person name="La Ragione R.M."/>
            <person name="Hildebrand F."/>
            <person name="Pallen M.J."/>
        </authorList>
    </citation>
    <scope>NUCLEOTIDE SEQUENCE [LARGE SCALE GENOMIC DNA]</scope>
    <source>
        <strain evidence="4 5">A46</strain>
    </source>
</reference>
<dbReference type="InterPro" id="IPR001633">
    <property type="entry name" value="EAL_dom"/>
</dbReference>
<protein>
    <submittedName>
        <fullName evidence="4">EAL domain-containing protein</fullName>
    </submittedName>
</protein>
<dbReference type="InterPro" id="IPR000700">
    <property type="entry name" value="PAS-assoc_C"/>
</dbReference>
<feature type="domain" description="PAS" evidence="1">
    <location>
        <begin position="20"/>
        <end position="86"/>
    </location>
</feature>
<dbReference type="Gene3D" id="3.30.450.40">
    <property type="match status" value="1"/>
</dbReference>
<dbReference type="SUPFAM" id="SSF55785">
    <property type="entry name" value="PYP-like sensor domain (PAS domain)"/>
    <property type="match status" value="1"/>
</dbReference>
<accession>A0ABR8XZ94</accession>
<dbReference type="CDD" id="cd00130">
    <property type="entry name" value="PAS"/>
    <property type="match status" value="1"/>
</dbReference>
<dbReference type="CDD" id="cd01948">
    <property type="entry name" value="EAL"/>
    <property type="match status" value="1"/>
</dbReference>
<evidence type="ECO:0000259" key="1">
    <source>
        <dbReference type="PROSITE" id="PS50112"/>
    </source>
</evidence>
<dbReference type="InterPro" id="IPR043128">
    <property type="entry name" value="Rev_trsase/Diguanyl_cyclase"/>
</dbReference>
<dbReference type="PANTHER" id="PTHR33121">
    <property type="entry name" value="CYCLIC DI-GMP PHOSPHODIESTERASE PDEF"/>
    <property type="match status" value="1"/>
</dbReference>
<dbReference type="SMART" id="SM00052">
    <property type="entry name" value="EAL"/>
    <property type="match status" value="1"/>
</dbReference>
<dbReference type="SMART" id="SM00267">
    <property type="entry name" value="GGDEF"/>
    <property type="match status" value="1"/>
</dbReference>
<dbReference type="InterPro" id="IPR003018">
    <property type="entry name" value="GAF"/>
</dbReference>
<dbReference type="SUPFAM" id="SSF55781">
    <property type="entry name" value="GAF domain-like"/>
    <property type="match status" value="1"/>
</dbReference>
<feature type="domain" description="PAC" evidence="2">
    <location>
        <begin position="89"/>
        <end position="141"/>
    </location>
</feature>
<dbReference type="Pfam" id="PF13426">
    <property type="entry name" value="PAS_9"/>
    <property type="match status" value="1"/>
</dbReference>
<dbReference type="Gene3D" id="3.20.20.450">
    <property type="entry name" value="EAL domain"/>
    <property type="match status" value="1"/>
</dbReference>
<proteinExistence type="predicted"/>
<dbReference type="RefSeq" id="WP_191700289.1">
    <property type="nucleotide sequence ID" value="NZ_JACSPZ010000004.1"/>
</dbReference>
<dbReference type="SUPFAM" id="SSF55073">
    <property type="entry name" value="Nucleotide cyclase"/>
    <property type="match status" value="1"/>
</dbReference>
<dbReference type="Pfam" id="PF00563">
    <property type="entry name" value="EAL"/>
    <property type="match status" value="1"/>
</dbReference>
<dbReference type="Gene3D" id="3.30.70.270">
    <property type="match status" value="1"/>
</dbReference>
<sequence length="728" mass="83144">MNEFDKRILSDDELFFWLCQMASQLDSAVMIINPKKSFTIEYVNHMFMYMTGYSETDMIGSTLSFLHGQHTDLLNEKDIQESIEKGVTFKTSSFLYRKDGSSFWSDVSHLAMRNPQGELQYCVLTLRDVTDSMNIESLIKLERDVYFSLENGGTLESVMGNICDTVATTFWKECYCSIVLRDDNERSLKIYGDLFNDLNKLDENALLMGIRTGDMGRLHKTVILGDIAKSEYYESYRDLMRKHQIVTLWGEPILNMEGKIIGIFTMYFKQHIEPKDIDLKFLNRIAPIATLAMKYFDQKKAIRRLAYQDVASGLNNFERFKIILNEMIAEGNAGHLYIVKPGEYQTIIDLYGRRGGDEVLSQLANRIQSLSTFEDSIIARYTHSTIIVATRLSLREMSIPQKEVDLILSDPYYIDGKEVYVTLKVGTSIYSPQVTLTEAVHRADTALSSALKINGTVIKKFNQSLIESVEQEMNVLSHFSRGIKNSEFFPVLQPKVNIRTGEIESFEALARWVSAELGFVSPALFIPVAENTGNIYKVDLVIFRKVLQWQKNRLDAGLKLYQVSINISPSHFYNASFVENSVALIKKYSIDPKYIKFEITESVELDNVLRAKKIINELQQYGVATSIDDFGVGYSSLSYLQELPFEEIKIDKSFVDNLSNPRMNAVIKTIIQLSGNLNMISVAEGIETEDQHNELKKLGCNIGQGYYYYKPMPIEQINDLLADQMTVH</sequence>
<dbReference type="PANTHER" id="PTHR33121:SF70">
    <property type="entry name" value="SIGNALING PROTEIN YKOW"/>
    <property type="match status" value="1"/>
</dbReference>
<dbReference type="InterPro" id="IPR035919">
    <property type="entry name" value="EAL_sf"/>
</dbReference>
<feature type="domain" description="EAL" evidence="3">
    <location>
        <begin position="472"/>
        <end position="725"/>
    </location>
</feature>
<dbReference type="InterPro" id="IPR029787">
    <property type="entry name" value="Nucleotide_cyclase"/>
</dbReference>
<name>A0ABR8XZ94_9BACL</name>
<dbReference type="SUPFAM" id="SSF141868">
    <property type="entry name" value="EAL domain-like"/>
    <property type="match status" value="1"/>
</dbReference>
<organism evidence="4 5">
    <name type="scientific">Solibacillus faecavium</name>
    <dbReference type="NCBI Taxonomy" id="2762221"/>
    <lineage>
        <taxon>Bacteria</taxon>
        <taxon>Bacillati</taxon>
        <taxon>Bacillota</taxon>
        <taxon>Bacilli</taxon>
        <taxon>Bacillales</taxon>
        <taxon>Caryophanaceae</taxon>
        <taxon>Solibacillus</taxon>
    </lineage>
</organism>
<dbReference type="PROSITE" id="PS50112">
    <property type="entry name" value="PAS"/>
    <property type="match status" value="1"/>
</dbReference>
<dbReference type="SMART" id="SM00086">
    <property type="entry name" value="PAC"/>
    <property type="match status" value="1"/>
</dbReference>
<dbReference type="NCBIfam" id="TIGR00229">
    <property type="entry name" value="sensory_box"/>
    <property type="match status" value="1"/>
</dbReference>
<keyword evidence="5" id="KW-1185">Reference proteome</keyword>
<dbReference type="EMBL" id="JACSPZ010000004">
    <property type="protein sequence ID" value="MBD8037227.1"/>
    <property type="molecule type" value="Genomic_DNA"/>
</dbReference>
<comment type="caution">
    <text evidence="4">The sequence shown here is derived from an EMBL/GenBank/DDBJ whole genome shotgun (WGS) entry which is preliminary data.</text>
</comment>
<dbReference type="PROSITE" id="PS50113">
    <property type="entry name" value="PAC"/>
    <property type="match status" value="1"/>
</dbReference>
<evidence type="ECO:0000259" key="2">
    <source>
        <dbReference type="PROSITE" id="PS50113"/>
    </source>
</evidence>
<dbReference type="Pfam" id="PF00990">
    <property type="entry name" value="GGDEF"/>
    <property type="match status" value="1"/>
</dbReference>
<dbReference type="InterPro" id="IPR050706">
    <property type="entry name" value="Cyclic-di-GMP_PDE-like"/>
</dbReference>
<dbReference type="InterPro" id="IPR001610">
    <property type="entry name" value="PAC"/>
</dbReference>
<gene>
    <name evidence="4" type="ORF">H9635_10750</name>
</gene>
<dbReference type="Proteomes" id="UP000619101">
    <property type="component" value="Unassembled WGS sequence"/>
</dbReference>
<dbReference type="InterPro" id="IPR029016">
    <property type="entry name" value="GAF-like_dom_sf"/>
</dbReference>
<dbReference type="PROSITE" id="PS50883">
    <property type="entry name" value="EAL"/>
    <property type="match status" value="1"/>
</dbReference>
<dbReference type="Pfam" id="PF13185">
    <property type="entry name" value="GAF_2"/>
    <property type="match status" value="1"/>
</dbReference>
<evidence type="ECO:0000313" key="4">
    <source>
        <dbReference type="EMBL" id="MBD8037227.1"/>
    </source>
</evidence>
<dbReference type="InterPro" id="IPR035965">
    <property type="entry name" value="PAS-like_dom_sf"/>
</dbReference>
<evidence type="ECO:0000313" key="5">
    <source>
        <dbReference type="Proteomes" id="UP000619101"/>
    </source>
</evidence>
<dbReference type="InterPro" id="IPR000014">
    <property type="entry name" value="PAS"/>
</dbReference>
<dbReference type="InterPro" id="IPR000160">
    <property type="entry name" value="GGDEF_dom"/>
</dbReference>
<dbReference type="Gene3D" id="3.30.450.20">
    <property type="entry name" value="PAS domain"/>
    <property type="match status" value="1"/>
</dbReference>
<evidence type="ECO:0000259" key="3">
    <source>
        <dbReference type="PROSITE" id="PS50883"/>
    </source>
</evidence>